<dbReference type="Proteomes" id="UP000250235">
    <property type="component" value="Unassembled WGS sequence"/>
</dbReference>
<keyword evidence="2" id="KW-0812">Transmembrane</keyword>
<keyword evidence="2" id="KW-0472">Membrane</keyword>
<name>A0A2Z7CEK1_9LAMI</name>
<reference evidence="2 3" key="1">
    <citation type="journal article" date="2015" name="Proc. Natl. Acad. Sci. U.S.A.">
        <title>The resurrection genome of Boea hygrometrica: A blueprint for survival of dehydration.</title>
        <authorList>
            <person name="Xiao L."/>
            <person name="Yang G."/>
            <person name="Zhang L."/>
            <person name="Yang X."/>
            <person name="Zhao S."/>
            <person name="Ji Z."/>
            <person name="Zhou Q."/>
            <person name="Hu M."/>
            <person name="Wang Y."/>
            <person name="Chen M."/>
            <person name="Xu Y."/>
            <person name="Jin H."/>
            <person name="Xiao X."/>
            <person name="Hu G."/>
            <person name="Bao F."/>
            <person name="Hu Y."/>
            <person name="Wan P."/>
            <person name="Li L."/>
            <person name="Deng X."/>
            <person name="Kuang T."/>
            <person name="Xiang C."/>
            <person name="Zhu J.K."/>
            <person name="Oliver M.J."/>
            <person name="He Y."/>
        </authorList>
    </citation>
    <scope>NUCLEOTIDE SEQUENCE [LARGE SCALE GENOMIC DNA]</scope>
    <source>
        <strain evidence="3">cv. XS01</strain>
    </source>
</reference>
<accession>A0A2Z7CEK1</accession>
<evidence type="ECO:0000256" key="1">
    <source>
        <dbReference type="SAM" id="MobiDB-lite"/>
    </source>
</evidence>
<dbReference type="EMBL" id="KQ996089">
    <property type="protein sequence ID" value="KZV45462.1"/>
    <property type="molecule type" value="Genomic_DNA"/>
</dbReference>
<proteinExistence type="predicted"/>
<feature type="region of interest" description="Disordered" evidence="1">
    <location>
        <begin position="19"/>
        <end position="54"/>
    </location>
</feature>
<organism evidence="2 3">
    <name type="scientific">Dorcoceras hygrometricum</name>
    <dbReference type="NCBI Taxonomy" id="472368"/>
    <lineage>
        <taxon>Eukaryota</taxon>
        <taxon>Viridiplantae</taxon>
        <taxon>Streptophyta</taxon>
        <taxon>Embryophyta</taxon>
        <taxon>Tracheophyta</taxon>
        <taxon>Spermatophyta</taxon>
        <taxon>Magnoliopsida</taxon>
        <taxon>eudicotyledons</taxon>
        <taxon>Gunneridae</taxon>
        <taxon>Pentapetalae</taxon>
        <taxon>asterids</taxon>
        <taxon>lamiids</taxon>
        <taxon>Lamiales</taxon>
        <taxon>Gesneriaceae</taxon>
        <taxon>Didymocarpoideae</taxon>
        <taxon>Trichosporeae</taxon>
        <taxon>Loxocarpinae</taxon>
        <taxon>Dorcoceras</taxon>
    </lineage>
</organism>
<evidence type="ECO:0000313" key="3">
    <source>
        <dbReference type="Proteomes" id="UP000250235"/>
    </source>
</evidence>
<keyword evidence="3" id="KW-1185">Reference proteome</keyword>
<evidence type="ECO:0000313" key="2">
    <source>
        <dbReference type="EMBL" id="KZV45462.1"/>
    </source>
</evidence>
<gene>
    <name evidence="2" type="ORF">F511_12910</name>
</gene>
<dbReference type="AlphaFoldDB" id="A0A2Z7CEK1"/>
<protein>
    <submittedName>
        <fullName evidence="2">RING finger and transmembrane domain-containing protein 1-like</fullName>
    </submittedName>
</protein>
<sequence>MRQPVAHRPATIARPVRQLTARSSAAKRGCARPARSNFVRPARPPSCVQRRRDRRGLRRWMRQPVAHRPATIARPVRQLTARSSAAKRGCARPARSNFVRPARPPSCVQRLVFSREAAPSVRAQCESEATIVRNRCAGHGQRSRAMHGQHAGSARTRARCEDDEAPPCAAAPWPMRCRFSF</sequence>